<dbReference type="InterPro" id="IPR011010">
    <property type="entry name" value="DNA_brk_join_enz"/>
</dbReference>
<evidence type="ECO:0000256" key="4">
    <source>
        <dbReference type="PROSITE-ProRule" id="PRU01248"/>
    </source>
</evidence>
<dbReference type="Proteomes" id="UP000191124">
    <property type="component" value="Unassembled WGS sequence"/>
</dbReference>
<dbReference type="Pfam" id="PF13495">
    <property type="entry name" value="Phage_int_SAM_4"/>
    <property type="match status" value="1"/>
</dbReference>
<dbReference type="PROSITE" id="PS51898">
    <property type="entry name" value="TYR_RECOMBINASE"/>
    <property type="match status" value="1"/>
</dbReference>
<evidence type="ECO:0000313" key="7">
    <source>
        <dbReference type="EMBL" id="OOR21733.1"/>
    </source>
</evidence>
<dbReference type="CDD" id="cd00397">
    <property type="entry name" value="DNA_BRE_C"/>
    <property type="match status" value="1"/>
</dbReference>
<dbReference type="SUPFAM" id="SSF47823">
    <property type="entry name" value="lambda integrase-like, N-terminal domain"/>
    <property type="match status" value="1"/>
</dbReference>
<keyword evidence="1" id="KW-0229">DNA integration</keyword>
<evidence type="ECO:0000313" key="8">
    <source>
        <dbReference type="Proteomes" id="UP000191124"/>
    </source>
</evidence>
<evidence type="ECO:0000259" key="5">
    <source>
        <dbReference type="PROSITE" id="PS51898"/>
    </source>
</evidence>
<dbReference type="Gene3D" id="1.10.443.10">
    <property type="entry name" value="Intergrase catalytic core"/>
    <property type="match status" value="1"/>
</dbReference>
<sequence>MSTTILEKTTQRFTDYLLQKRRKPSTIKRYMYDVEHFLSWLENTNRTIDEYIWESLNKEDFKMFFHYLKEERHYSDKTVHRIYIALNRLYESLDLPSPIESVIQIEQPDRSLRDKDFISSIEEKRLKEVVSSLESLTEKQRATRPMLLERNISIIILLLDYGLSLHEVVSLQMKHVHFESNTLSIPEDSKINRTIHLIEEDKLHLYNYFKVIPKPIRPQYHTEEPLFVAFDSTRGTYHWSYDDDAPKNLTEISIQKMIRLEVKRANLRKGISAQHFRNTFVLKEIKQKNTPEQIMKQIGFKSHLSLKRYYDYYKKTEVKTA</sequence>
<dbReference type="GO" id="GO:0003677">
    <property type="term" value="F:DNA binding"/>
    <property type="evidence" value="ECO:0007669"/>
    <property type="project" value="UniProtKB-UniRule"/>
</dbReference>
<dbReference type="GO" id="GO:0006310">
    <property type="term" value="P:DNA recombination"/>
    <property type="evidence" value="ECO:0007669"/>
    <property type="project" value="UniProtKB-KW"/>
</dbReference>
<dbReference type="PROSITE" id="PS51900">
    <property type="entry name" value="CB"/>
    <property type="match status" value="1"/>
</dbReference>
<dbReference type="InterPro" id="IPR013762">
    <property type="entry name" value="Integrase-like_cat_sf"/>
</dbReference>
<reference evidence="7 8" key="1">
    <citation type="submission" date="2017-01" db="EMBL/GenBank/DDBJ databases">
        <title>Bacillus cereus isolates.</title>
        <authorList>
            <person name="Beno S.M."/>
        </authorList>
    </citation>
    <scope>NUCLEOTIDE SEQUENCE [LARGE SCALE GENOMIC DNA]</scope>
    <source>
        <strain evidence="7 8">FSL M7-1219</strain>
    </source>
</reference>
<organism evidence="7 8">
    <name type="scientific">Bacillus cereus</name>
    <dbReference type="NCBI Taxonomy" id="1396"/>
    <lineage>
        <taxon>Bacteria</taxon>
        <taxon>Bacillati</taxon>
        <taxon>Bacillota</taxon>
        <taxon>Bacilli</taxon>
        <taxon>Bacillales</taxon>
        <taxon>Bacillaceae</taxon>
        <taxon>Bacillus</taxon>
        <taxon>Bacillus cereus group</taxon>
    </lineage>
</organism>
<feature type="domain" description="Core-binding (CB)" evidence="6">
    <location>
        <begin position="4"/>
        <end position="94"/>
    </location>
</feature>
<evidence type="ECO:0000256" key="2">
    <source>
        <dbReference type="ARBA" id="ARBA00023125"/>
    </source>
</evidence>
<dbReference type="InterPro" id="IPR004107">
    <property type="entry name" value="Integrase_SAM-like_N"/>
</dbReference>
<proteinExistence type="predicted"/>
<dbReference type="Gene3D" id="1.10.150.130">
    <property type="match status" value="1"/>
</dbReference>
<evidence type="ECO:0000259" key="6">
    <source>
        <dbReference type="PROSITE" id="PS51900"/>
    </source>
</evidence>
<keyword evidence="2 4" id="KW-0238">DNA-binding</keyword>
<dbReference type="SUPFAM" id="SSF56349">
    <property type="entry name" value="DNA breaking-rejoining enzymes"/>
    <property type="match status" value="1"/>
</dbReference>
<dbReference type="InterPro" id="IPR010998">
    <property type="entry name" value="Integrase_recombinase_N"/>
</dbReference>
<dbReference type="RefSeq" id="WP_078181610.1">
    <property type="nucleotide sequence ID" value="NZ_MUAL01000065.1"/>
</dbReference>
<keyword evidence="3" id="KW-0233">DNA recombination</keyword>
<feature type="domain" description="Tyr recombinase" evidence="5">
    <location>
        <begin position="113"/>
        <end position="321"/>
    </location>
</feature>
<dbReference type="InterPro" id="IPR044068">
    <property type="entry name" value="CB"/>
</dbReference>
<dbReference type="InterPro" id="IPR002104">
    <property type="entry name" value="Integrase_catalytic"/>
</dbReference>
<evidence type="ECO:0000256" key="3">
    <source>
        <dbReference type="ARBA" id="ARBA00023172"/>
    </source>
</evidence>
<dbReference type="GO" id="GO:0015074">
    <property type="term" value="P:DNA integration"/>
    <property type="evidence" value="ECO:0007669"/>
    <property type="project" value="UniProtKB-KW"/>
</dbReference>
<gene>
    <name evidence="7" type="ORF">BW892_22340</name>
</gene>
<dbReference type="AlphaFoldDB" id="A0A1S9UHM1"/>
<evidence type="ECO:0000256" key="1">
    <source>
        <dbReference type="ARBA" id="ARBA00022908"/>
    </source>
</evidence>
<protein>
    <submittedName>
        <fullName evidence="7">Integrase</fullName>
    </submittedName>
</protein>
<dbReference type="EMBL" id="MUAL01000065">
    <property type="protein sequence ID" value="OOR21733.1"/>
    <property type="molecule type" value="Genomic_DNA"/>
</dbReference>
<accession>A0A1S9UHM1</accession>
<name>A0A1S9UHM1_BACCE</name>
<comment type="caution">
    <text evidence="7">The sequence shown here is derived from an EMBL/GenBank/DDBJ whole genome shotgun (WGS) entry which is preliminary data.</text>
</comment>